<dbReference type="AlphaFoldDB" id="A0A540LGC0"/>
<protein>
    <recommendedName>
        <fullName evidence="3">NAD(P)-binding domain-containing protein</fullName>
    </recommendedName>
</protein>
<evidence type="ECO:0000313" key="2">
    <source>
        <dbReference type="Proteomes" id="UP000315295"/>
    </source>
</evidence>
<dbReference type="Gene3D" id="3.40.50.720">
    <property type="entry name" value="NAD(P)-binding Rossmann-like Domain"/>
    <property type="match status" value="1"/>
</dbReference>
<proteinExistence type="predicted"/>
<name>A0A540LGC0_MALBA</name>
<dbReference type="PANTHER" id="PTHR43000">
    <property type="entry name" value="DTDP-D-GLUCOSE 4,6-DEHYDRATASE-RELATED"/>
    <property type="match status" value="1"/>
</dbReference>
<keyword evidence="2" id="KW-1185">Reference proteome</keyword>
<comment type="caution">
    <text evidence="1">The sequence shown here is derived from an EMBL/GenBank/DDBJ whole genome shotgun (WGS) entry which is preliminary data.</text>
</comment>
<dbReference type="InterPro" id="IPR036291">
    <property type="entry name" value="NAD(P)-bd_dom_sf"/>
</dbReference>
<dbReference type="STRING" id="106549.A0A540LGC0"/>
<evidence type="ECO:0008006" key="3">
    <source>
        <dbReference type="Google" id="ProtNLM"/>
    </source>
</evidence>
<dbReference type="Gene3D" id="3.90.25.10">
    <property type="entry name" value="UDP-galactose 4-epimerase, domain 1"/>
    <property type="match status" value="1"/>
</dbReference>
<dbReference type="EMBL" id="VIEB01000599">
    <property type="protein sequence ID" value="TQD85389.1"/>
    <property type="molecule type" value="Genomic_DNA"/>
</dbReference>
<accession>A0A540LGC0</accession>
<evidence type="ECO:0000313" key="1">
    <source>
        <dbReference type="EMBL" id="TQD85389.1"/>
    </source>
</evidence>
<gene>
    <name evidence="1" type="ORF">C1H46_029077</name>
</gene>
<reference evidence="1 2" key="1">
    <citation type="journal article" date="2019" name="G3 (Bethesda)">
        <title>Sequencing of a Wild Apple (Malus baccata) Genome Unravels the Differences Between Cultivated and Wild Apple Species Regarding Disease Resistance and Cold Tolerance.</title>
        <authorList>
            <person name="Chen X."/>
        </authorList>
    </citation>
    <scope>NUCLEOTIDE SEQUENCE [LARGE SCALE GENOMIC DNA]</scope>
    <source>
        <strain evidence="2">cv. Shandingzi</strain>
        <tissue evidence="1">Leaves</tissue>
    </source>
</reference>
<sequence length="71" mass="8563">MLIKFVQDRPFHDQRYFIDYEKLKELGWSQQTSWEDGLRKALDWYVKNPNWWGDVSGTLIARPRNCEVACI</sequence>
<organism evidence="1 2">
    <name type="scientific">Malus baccata</name>
    <name type="common">Siberian crab apple</name>
    <name type="synonym">Pyrus baccata</name>
    <dbReference type="NCBI Taxonomy" id="106549"/>
    <lineage>
        <taxon>Eukaryota</taxon>
        <taxon>Viridiplantae</taxon>
        <taxon>Streptophyta</taxon>
        <taxon>Embryophyta</taxon>
        <taxon>Tracheophyta</taxon>
        <taxon>Spermatophyta</taxon>
        <taxon>Magnoliopsida</taxon>
        <taxon>eudicotyledons</taxon>
        <taxon>Gunneridae</taxon>
        <taxon>Pentapetalae</taxon>
        <taxon>rosids</taxon>
        <taxon>fabids</taxon>
        <taxon>Rosales</taxon>
        <taxon>Rosaceae</taxon>
        <taxon>Amygdaloideae</taxon>
        <taxon>Maleae</taxon>
        <taxon>Malus</taxon>
    </lineage>
</organism>
<dbReference type="SUPFAM" id="SSF51735">
    <property type="entry name" value="NAD(P)-binding Rossmann-fold domains"/>
    <property type="match status" value="1"/>
</dbReference>
<dbReference type="Proteomes" id="UP000315295">
    <property type="component" value="Unassembled WGS sequence"/>
</dbReference>